<reference evidence="4" key="2">
    <citation type="journal article" date="2019" name="IMA Fungus">
        <title>Genome sequencing and comparison of five Tilletia species to identify candidate genes for the detection of regulated species infecting wheat.</title>
        <authorList>
            <person name="Nguyen H.D.T."/>
            <person name="Sultana T."/>
            <person name="Kesanakurti P."/>
            <person name="Hambleton S."/>
        </authorList>
    </citation>
    <scope>NUCLEOTIDE SEQUENCE</scope>
    <source>
        <strain evidence="4">DAOMC 236422</strain>
    </source>
</reference>
<dbReference type="InterPro" id="IPR034164">
    <property type="entry name" value="Pepsin-like_dom"/>
</dbReference>
<accession>A0A8X7N3H7</accession>
<dbReference type="InterPro" id="IPR033121">
    <property type="entry name" value="PEPTIDASE_A1"/>
</dbReference>
<dbReference type="SUPFAM" id="SSF50630">
    <property type="entry name" value="Acid proteases"/>
    <property type="match status" value="1"/>
</dbReference>
<evidence type="ECO:0000259" key="3">
    <source>
        <dbReference type="PROSITE" id="PS51767"/>
    </source>
</evidence>
<reference evidence="4" key="1">
    <citation type="submission" date="2016-04" db="EMBL/GenBank/DDBJ databases">
        <authorList>
            <person name="Nguyen H.D."/>
            <person name="Samba Siva P."/>
            <person name="Cullis J."/>
            <person name="Levesque C.A."/>
            <person name="Hambleton S."/>
        </authorList>
    </citation>
    <scope>NUCLEOTIDE SEQUENCE</scope>
    <source>
        <strain evidence="4">DAOMC 236422</strain>
    </source>
</reference>
<evidence type="ECO:0000256" key="2">
    <source>
        <dbReference type="SAM" id="SignalP"/>
    </source>
</evidence>
<dbReference type="Proteomes" id="UP000078113">
    <property type="component" value="Unassembled WGS sequence"/>
</dbReference>
<comment type="similarity">
    <text evidence="1">Belongs to the peptidase A1 family.</text>
</comment>
<evidence type="ECO:0000256" key="1">
    <source>
        <dbReference type="ARBA" id="ARBA00007447"/>
    </source>
</evidence>
<keyword evidence="5" id="KW-1185">Reference proteome</keyword>
<feature type="domain" description="Peptidase A1" evidence="3">
    <location>
        <begin position="75"/>
        <end position="362"/>
    </location>
</feature>
<evidence type="ECO:0000313" key="5">
    <source>
        <dbReference type="Proteomes" id="UP000078113"/>
    </source>
</evidence>
<dbReference type="PANTHER" id="PTHR47966:SF51">
    <property type="entry name" value="BETA-SITE APP-CLEAVING ENZYME, ISOFORM A-RELATED"/>
    <property type="match status" value="1"/>
</dbReference>
<dbReference type="GO" id="GO:0006508">
    <property type="term" value="P:proteolysis"/>
    <property type="evidence" value="ECO:0007669"/>
    <property type="project" value="InterPro"/>
</dbReference>
<dbReference type="EMBL" id="LWDG02000440">
    <property type="protein sequence ID" value="KAE8265603.1"/>
    <property type="molecule type" value="Genomic_DNA"/>
</dbReference>
<organism evidence="4 5">
    <name type="scientific">Tilletia walkeri</name>
    <dbReference type="NCBI Taxonomy" id="117179"/>
    <lineage>
        <taxon>Eukaryota</taxon>
        <taxon>Fungi</taxon>
        <taxon>Dikarya</taxon>
        <taxon>Basidiomycota</taxon>
        <taxon>Ustilaginomycotina</taxon>
        <taxon>Exobasidiomycetes</taxon>
        <taxon>Tilletiales</taxon>
        <taxon>Tilletiaceae</taxon>
        <taxon>Tilletia</taxon>
    </lineage>
</organism>
<dbReference type="AlphaFoldDB" id="A0A8X7N3H7"/>
<comment type="caution">
    <text evidence="4">The sequence shown here is derived from an EMBL/GenBank/DDBJ whole genome shotgun (WGS) entry which is preliminary data.</text>
</comment>
<dbReference type="PANTHER" id="PTHR47966">
    <property type="entry name" value="BETA-SITE APP-CLEAVING ENZYME, ISOFORM A-RELATED"/>
    <property type="match status" value="1"/>
</dbReference>
<keyword evidence="2" id="KW-0732">Signal</keyword>
<dbReference type="GO" id="GO:0004190">
    <property type="term" value="F:aspartic-type endopeptidase activity"/>
    <property type="evidence" value="ECO:0007669"/>
    <property type="project" value="InterPro"/>
</dbReference>
<feature type="signal peptide" evidence="2">
    <location>
        <begin position="1"/>
        <end position="24"/>
    </location>
</feature>
<feature type="chain" id="PRO_5036449834" description="Peptidase A1 domain-containing protein" evidence="2">
    <location>
        <begin position="25"/>
        <end position="365"/>
    </location>
</feature>
<dbReference type="Gene3D" id="2.40.70.10">
    <property type="entry name" value="Acid Proteases"/>
    <property type="match status" value="2"/>
</dbReference>
<gene>
    <name evidence="4" type="ORF">A4X09_0g6594</name>
</gene>
<dbReference type="Pfam" id="PF00026">
    <property type="entry name" value="Asp"/>
    <property type="match status" value="1"/>
</dbReference>
<evidence type="ECO:0000313" key="4">
    <source>
        <dbReference type="EMBL" id="KAE8265603.1"/>
    </source>
</evidence>
<dbReference type="CDD" id="cd05471">
    <property type="entry name" value="pepsin_like"/>
    <property type="match status" value="1"/>
</dbReference>
<proteinExistence type="inferred from homology"/>
<dbReference type="InterPro" id="IPR001461">
    <property type="entry name" value="Aspartic_peptidase_A1"/>
</dbReference>
<dbReference type="PROSITE" id="PS51767">
    <property type="entry name" value="PEPTIDASE_A1"/>
    <property type="match status" value="1"/>
</dbReference>
<name>A0A8X7N3H7_9BASI</name>
<protein>
    <recommendedName>
        <fullName evidence="3">Peptidase A1 domain-containing protein</fullName>
    </recommendedName>
</protein>
<sequence>MQLRSSLLPLGLLAFQLQVPSTAASSASLGARAGHHPPGTGHHKESTSAAAIATGIVTAPLRLTLPKDQQDPSTFAVQVQVGESTLNVALDAQFTDFVVNSGAYQPAASKTAVKSDVPFSVERNSDEKADGLLYQDDFTIAGLTIKKFIVAPAKNKFYPGAGDGLLGFAYAWNSEVYQGNVPFLSALKETGAIQSAVMGLALWADGGEISLGGPNPTKFKGPITWVPVHEGYPFWTTLGKVAGVAVDLTMDTQRMAVNIPRPKAEQMFKNIPGLTLYEEDYGILRARYPCAKPPQIMVEFGALKVPMGGMTVPYAKDPSYCVAPFLGVSKEAVPSGDAMGGGWLYSNLYVIVDMDKGMVGYALKA</sequence>
<dbReference type="InterPro" id="IPR021109">
    <property type="entry name" value="Peptidase_aspartic_dom_sf"/>
</dbReference>